<dbReference type="Proteomes" id="UP000269221">
    <property type="component" value="Unassembled WGS sequence"/>
</dbReference>
<dbReference type="EMBL" id="QRBI01000104">
    <property type="protein sequence ID" value="RMC15322.1"/>
    <property type="molecule type" value="Genomic_DNA"/>
</dbReference>
<proteinExistence type="predicted"/>
<evidence type="ECO:0000313" key="1">
    <source>
        <dbReference type="EMBL" id="RMC15322.1"/>
    </source>
</evidence>
<sequence>MFTNNAVYQYNKQGKFIGHWFWKAVLLKEKTKAARKEKQKSLCHDQSKLWAHSSEYCKSDLAPASIGSKVLQPPGAKCCWIKILQKQVNFVPAGFVLLWVSSVPPKAGTEDGGSINTKARDVDMRLDTRLDTRLK</sequence>
<comment type="caution">
    <text evidence="1">The sequence shown here is derived from an EMBL/GenBank/DDBJ whole genome shotgun (WGS) entry which is preliminary data.</text>
</comment>
<organism evidence="1 2">
    <name type="scientific">Hirundo rustica rustica</name>
    <dbReference type="NCBI Taxonomy" id="333673"/>
    <lineage>
        <taxon>Eukaryota</taxon>
        <taxon>Metazoa</taxon>
        <taxon>Chordata</taxon>
        <taxon>Craniata</taxon>
        <taxon>Vertebrata</taxon>
        <taxon>Euteleostomi</taxon>
        <taxon>Archelosauria</taxon>
        <taxon>Archosauria</taxon>
        <taxon>Dinosauria</taxon>
        <taxon>Saurischia</taxon>
        <taxon>Theropoda</taxon>
        <taxon>Coelurosauria</taxon>
        <taxon>Aves</taxon>
        <taxon>Neognathae</taxon>
        <taxon>Neoaves</taxon>
        <taxon>Telluraves</taxon>
        <taxon>Australaves</taxon>
        <taxon>Passeriformes</taxon>
        <taxon>Sylvioidea</taxon>
        <taxon>Hirundinidae</taxon>
        <taxon>Hirundo</taxon>
    </lineage>
</organism>
<dbReference type="AlphaFoldDB" id="A0A3M0KPX7"/>
<dbReference type="OrthoDB" id="10341257at2759"/>
<gene>
    <name evidence="1" type="ORF">DUI87_07512</name>
</gene>
<keyword evidence="2" id="KW-1185">Reference proteome</keyword>
<protein>
    <submittedName>
        <fullName evidence="1">Uncharacterized protein</fullName>
    </submittedName>
</protein>
<evidence type="ECO:0000313" key="2">
    <source>
        <dbReference type="Proteomes" id="UP000269221"/>
    </source>
</evidence>
<name>A0A3M0KPX7_HIRRU</name>
<accession>A0A3M0KPX7</accession>
<reference evidence="1 2" key="1">
    <citation type="submission" date="2018-07" db="EMBL/GenBank/DDBJ databases">
        <title>A high quality draft genome assembly of the barn swallow (H. rustica rustica).</title>
        <authorList>
            <person name="Formenti G."/>
            <person name="Chiara M."/>
            <person name="Poveda L."/>
            <person name="Francoijs K.-J."/>
            <person name="Bonisoli-Alquati A."/>
            <person name="Canova L."/>
            <person name="Gianfranceschi L."/>
            <person name="Horner D.S."/>
            <person name="Saino N."/>
        </authorList>
    </citation>
    <scope>NUCLEOTIDE SEQUENCE [LARGE SCALE GENOMIC DNA]</scope>
    <source>
        <strain evidence="1">Chelidonia</strain>
        <tissue evidence="1">Blood</tissue>
    </source>
</reference>